<comment type="caution">
    <text evidence="3">The sequence shown here is derived from an EMBL/GenBank/DDBJ whole genome shotgun (WGS) entry which is preliminary data.</text>
</comment>
<dbReference type="GO" id="GO:0000160">
    <property type="term" value="P:phosphorelay signal transduction system"/>
    <property type="evidence" value="ECO:0007669"/>
    <property type="project" value="InterPro"/>
</dbReference>
<keyword evidence="3" id="KW-0418">Kinase</keyword>
<reference evidence="3" key="1">
    <citation type="submission" date="2016-10" db="EMBL/GenBank/DDBJ databases">
        <title>Sequence of Gallionella enrichment culture.</title>
        <authorList>
            <person name="Poehlein A."/>
            <person name="Muehling M."/>
            <person name="Daniel R."/>
        </authorList>
    </citation>
    <scope>NUCLEOTIDE SEQUENCE</scope>
</reference>
<keyword evidence="1" id="KW-0597">Phosphoprotein</keyword>
<dbReference type="InterPro" id="IPR011006">
    <property type="entry name" value="CheY-like_superfamily"/>
</dbReference>
<evidence type="ECO:0000259" key="2">
    <source>
        <dbReference type="PROSITE" id="PS50110"/>
    </source>
</evidence>
<dbReference type="PANTHER" id="PTHR44591:SF3">
    <property type="entry name" value="RESPONSE REGULATORY DOMAIN-CONTAINING PROTEIN"/>
    <property type="match status" value="1"/>
</dbReference>
<dbReference type="Pfam" id="PF00072">
    <property type="entry name" value="Response_reg"/>
    <property type="match status" value="1"/>
</dbReference>
<organism evidence="3">
    <name type="scientific">mine drainage metagenome</name>
    <dbReference type="NCBI Taxonomy" id="410659"/>
    <lineage>
        <taxon>unclassified sequences</taxon>
        <taxon>metagenomes</taxon>
        <taxon>ecological metagenomes</taxon>
    </lineage>
</organism>
<proteinExistence type="predicted"/>
<dbReference type="InterPro" id="IPR050595">
    <property type="entry name" value="Bact_response_regulator"/>
</dbReference>
<dbReference type="PROSITE" id="PS50110">
    <property type="entry name" value="RESPONSE_REGULATORY"/>
    <property type="match status" value="1"/>
</dbReference>
<dbReference type="AlphaFoldDB" id="A0A1J5PH77"/>
<dbReference type="GO" id="GO:0016787">
    <property type="term" value="F:hydrolase activity"/>
    <property type="evidence" value="ECO:0007669"/>
    <property type="project" value="UniProtKB-KW"/>
</dbReference>
<sequence length="219" mass="24638">MAHDAQRLAMSVIHALRDIAHAQSATAAAEMARMVRRVAELEGLLKTQFEPGQSKAEAVSRSIDHDVAPLKKWMEDAQEKWVPHLAATRALCEMASRFQPIVLVVDDNEFEFQLIEKMMEEELYELIYANSGALALNILRKRQPDLILMDLDMPDINGLETLRRLKASPQFAGISVMMVTGQSGKEMVVDCLKSGAVDFVVKPLERESFLKKVARFLRT</sequence>
<dbReference type="GO" id="GO:0004673">
    <property type="term" value="F:protein histidine kinase activity"/>
    <property type="evidence" value="ECO:0007669"/>
    <property type="project" value="UniProtKB-EC"/>
</dbReference>
<dbReference type="Gene3D" id="3.40.50.2300">
    <property type="match status" value="1"/>
</dbReference>
<evidence type="ECO:0000256" key="1">
    <source>
        <dbReference type="ARBA" id="ARBA00022553"/>
    </source>
</evidence>
<dbReference type="PANTHER" id="PTHR44591">
    <property type="entry name" value="STRESS RESPONSE REGULATOR PROTEIN 1"/>
    <property type="match status" value="1"/>
</dbReference>
<name>A0A1J5PH77_9ZZZZ</name>
<keyword evidence="3" id="KW-0808">Transferase</keyword>
<dbReference type="EC" id="3.1.3.-" evidence="3"/>
<dbReference type="EC" id="2.7.13.3" evidence="3"/>
<dbReference type="InterPro" id="IPR001789">
    <property type="entry name" value="Sig_transdc_resp-reg_receiver"/>
</dbReference>
<gene>
    <name evidence="3" type="primary">cqsS_1</name>
    <name evidence="3" type="ORF">GALL_475790</name>
</gene>
<dbReference type="EMBL" id="MLJW01004019">
    <property type="protein sequence ID" value="OIQ70806.1"/>
    <property type="molecule type" value="Genomic_DNA"/>
</dbReference>
<evidence type="ECO:0000313" key="3">
    <source>
        <dbReference type="EMBL" id="OIQ70806.1"/>
    </source>
</evidence>
<feature type="domain" description="Response regulatory" evidence="2">
    <location>
        <begin position="101"/>
        <end position="217"/>
    </location>
</feature>
<accession>A0A1J5PH77</accession>
<dbReference type="SMART" id="SM00448">
    <property type="entry name" value="REC"/>
    <property type="match status" value="1"/>
</dbReference>
<dbReference type="SUPFAM" id="SSF52172">
    <property type="entry name" value="CheY-like"/>
    <property type="match status" value="1"/>
</dbReference>
<keyword evidence="3" id="KW-0378">Hydrolase</keyword>
<protein>
    <submittedName>
        <fullName evidence="3">CAI-1 autoinducer sensor kinase/phosphatase CqsS</fullName>
        <ecNumber evidence="3">2.7.13.3</ecNumber>
        <ecNumber evidence="3">3.1.3.-</ecNumber>
    </submittedName>
</protein>